<proteinExistence type="inferred from homology"/>
<comment type="subunit">
    <text evidence="7">Interacts with UvrB in an incision complex.</text>
</comment>
<dbReference type="FunFam" id="3.40.1440.10:FF:000001">
    <property type="entry name" value="UvrABC system protein C"/>
    <property type="match status" value="1"/>
</dbReference>
<evidence type="ECO:0000256" key="2">
    <source>
        <dbReference type="ARBA" id="ARBA00022763"/>
    </source>
</evidence>
<keyword evidence="2 7" id="KW-0227">DNA damage</keyword>
<dbReference type="InterPro" id="IPR036876">
    <property type="entry name" value="UVR_dom_sf"/>
</dbReference>
<comment type="function">
    <text evidence="7">The UvrABC repair system catalyzes the recognition and processing of DNA lesions. UvrC both incises the 5' and 3' sides of the lesion. The N-terminal half is responsible for the 3' incision and the C-terminal half is responsible for the 5' incision.</text>
</comment>
<dbReference type="InterPro" id="IPR000305">
    <property type="entry name" value="GIY-YIG_endonuc"/>
</dbReference>
<keyword evidence="1 7" id="KW-0963">Cytoplasm</keyword>
<evidence type="ECO:0000256" key="7">
    <source>
        <dbReference type="HAMAP-Rule" id="MF_00203"/>
    </source>
</evidence>
<evidence type="ECO:0000259" key="8">
    <source>
        <dbReference type="PROSITE" id="PS50151"/>
    </source>
</evidence>
<evidence type="ECO:0000256" key="3">
    <source>
        <dbReference type="ARBA" id="ARBA00022769"/>
    </source>
</evidence>
<evidence type="ECO:0000256" key="5">
    <source>
        <dbReference type="ARBA" id="ARBA00023204"/>
    </source>
</evidence>
<reference evidence="12" key="1">
    <citation type="journal article" date="2009" name="Environ. Microbiol.">
        <title>Contribution of mobile genetic elements to Desulfovibrio vulgaris genome plasticity.</title>
        <authorList>
            <person name="Walker C.B."/>
            <person name="Stolyar S."/>
            <person name="Chivian D."/>
            <person name="Pinel N."/>
            <person name="Gabster J.A."/>
            <person name="Dehal P.S."/>
            <person name="He Z."/>
            <person name="Yang Z.K."/>
            <person name="Yen H.C."/>
            <person name="Zhou J."/>
            <person name="Wall J.D."/>
            <person name="Hazen T.C."/>
            <person name="Arkin A.P."/>
            <person name="Stahl D.A."/>
        </authorList>
    </citation>
    <scope>NUCLEOTIDE SEQUENCE [LARGE SCALE GENOMIC DNA]</scope>
    <source>
        <strain evidence="12">DP4</strain>
    </source>
</reference>
<dbReference type="PROSITE" id="PS50164">
    <property type="entry name" value="GIY_YIG"/>
    <property type="match status" value="1"/>
</dbReference>
<dbReference type="Gene3D" id="1.10.150.20">
    <property type="entry name" value="5' to 3' exonuclease, C-terminal subdomain"/>
    <property type="match status" value="1"/>
</dbReference>
<dbReference type="Pfam" id="PF01541">
    <property type="entry name" value="GIY-YIG"/>
    <property type="match status" value="1"/>
</dbReference>
<dbReference type="GO" id="GO:0006289">
    <property type="term" value="P:nucleotide-excision repair"/>
    <property type="evidence" value="ECO:0007669"/>
    <property type="project" value="UniProtKB-UniRule"/>
</dbReference>
<dbReference type="GO" id="GO:0005737">
    <property type="term" value="C:cytoplasm"/>
    <property type="evidence" value="ECO:0007669"/>
    <property type="project" value="UniProtKB-SubCell"/>
</dbReference>
<dbReference type="InterPro" id="IPR047296">
    <property type="entry name" value="GIY-YIG_UvrC_Cho"/>
</dbReference>
<dbReference type="EMBL" id="CP000527">
    <property type="protein sequence ID" value="ABM29191.1"/>
    <property type="molecule type" value="Genomic_DNA"/>
</dbReference>
<keyword evidence="4 7" id="KW-0267">Excision nuclease</keyword>
<evidence type="ECO:0000256" key="4">
    <source>
        <dbReference type="ARBA" id="ARBA00022881"/>
    </source>
</evidence>
<comment type="similarity">
    <text evidence="7">Belongs to the UvrC family.</text>
</comment>
<dbReference type="Pfam" id="PF02151">
    <property type="entry name" value="UVR"/>
    <property type="match status" value="1"/>
</dbReference>
<dbReference type="RefSeq" id="WP_011792702.1">
    <property type="nucleotide sequence ID" value="NC_008751.1"/>
</dbReference>
<dbReference type="SUPFAM" id="SSF46600">
    <property type="entry name" value="C-terminal UvrC-binding domain of UvrB"/>
    <property type="match status" value="1"/>
</dbReference>
<dbReference type="HAMAP" id="MF_00203">
    <property type="entry name" value="UvrC"/>
    <property type="match status" value="1"/>
</dbReference>
<evidence type="ECO:0000259" key="9">
    <source>
        <dbReference type="PROSITE" id="PS50164"/>
    </source>
</evidence>
<dbReference type="PANTHER" id="PTHR30562:SF1">
    <property type="entry name" value="UVRABC SYSTEM PROTEIN C"/>
    <property type="match status" value="1"/>
</dbReference>
<feature type="domain" description="UvrC family homology region profile" evidence="10">
    <location>
        <begin position="251"/>
        <end position="533"/>
    </location>
</feature>
<dbReference type="CDD" id="cd10434">
    <property type="entry name" value="GIY-YIG_UvrC_Cho"/>
    <property type="match status" value="1"/>
</dbReference>
<keyword evidence="3 7" id="KW-0228">DNA excision</keyword>
<dbReference type="SMART" id="SM00465">
    <property type="entry name" value="GIYc"/>
    <property type="match status" value="1"/>
</dbReference>
<dbReference type="PANTHER" id="PTHR30562">
    <property type="entry name" value="UVRC/OXIDOREDUCTASE"/>
    <property type="match status" value="1"/>
</dbReference>
<dbReference type="InterPro" id="IPR001943">
    <property type="entry name" value="UVR_dom"/>
</dbReference>
<dbReference type="InterPro" id="IPR004791">
    <property type="entry name" value="UvrC"/>
</dbReference>
<dbReference type="GO" id="GO:0009432">
    <property type="term" value="P:SOS response"/>
    <property type="evidence" value="ECO:0007669"/>
    <property type="project" value="UniProtKB-UniRule"/>
</dbReference>
<evidence type="ECO:0000259" key="10">
    <source>
        <dbReference type="PROSITE" id="PS50165"/>
    </source>
</evidence>
<dbReference type="GO" id="GO:0009380">
    <property type="term" value="C:excinuclease repair complex"/>
    <property type="evidence" value="ECO:0007669"/>
    <property type="project" value="InterPro"/>
</dbReference>
<evidence type="ECO:0000313" key="12">
    <source>
        <dbReference type="Proteomes" id="UP000009173"/>
    </source>
</evidence>
<sequence>MERPDLSTIPLTPGVYLYKDESGRIIYVGKARCLRRRVASYFRDVSALTPKTVAMLRHAVTIDTLSTTTEKEALLLEASLIKKHRPRYNIVLRDDKQYVLFRIGAKHPYPRLEIVRKARRDDGRYFGPFTSASAARETWKTIHRAFPLRRCSDRAFGNRVRACLYHHMGQCLGPCVNEVPSETYAALLEQVSLLLSGRSGELVDALRTEMEAASQGLDFERAAVLRDRIRALERTVERQAAVLPGGGDLDVVGVVEIENGLALGVLFVRQGVLLDGRSFFWPGLGFAEAPELLWSFLGQFYGPQATIPPRIVVPWLPDEDGETGDALDGSSDAVVPVAFATTVDASLADVRTGTGVTSLINASHAAPNVGESTQGDTLAGATGKGATHLMLETALAALRGGIVRIALPRNPAENRLVDMAMSNAREEARRKADTPLQDLLARALHLAGPPHRIEAVDVSHTGGRNTRVGMVVFEDGKPFPEAYRTYAFEDGDGDDYGTLAAWAGRRVESGPPWPDLLLVDGGRGQLAAVVRAFEECGMGAAFAVASIAKARTEEGRADRRAGNVSDRIFLPGRANPLPLRAGAPELLFLQHVRDTVHDYSIGKHRRARAGAALTGELQRVEGIGPATARALWERFDSLQAMAEAGVEGLAAVPGVGRARAAALHAHLVTFFGSSKQGGHARTTLQSKG</sequence>
<organism evidence="11 12">
    <name type="scientific">Nitratidesulfovibrio vulgaris (strain DP4)</name>
    <name type="common">Desulfovibrio vulgaris</name>
    <dbReference type="NCBI Taxonomy" id="391774"/>
    <lineage>
        <taxon>Bacteria</taxon>
        <taxon>Pseudomonadati</taxon>
        <taxon>Thermodesulfobacteriota</taxon>
        <taxon>Desulfovibrionia</taxon>
        <taxon>Desulfovibrionales</taxon>
        <taxon>Desulfovibrionaceae</taxon>
        <taxon>Nitratidesulfovibrio</taxon>
    </lineage>
</organism>
<dbReference type="Pfam" id="PF14520">
    <property type="entry name" value="HHH_5"/>
    <property type="match status" value="1"/>
</dbReference>
<dbReference type="Gene3D" id="3.30.420.340">
    <property type="entry name" value="UvrC, RNAse H endonuclease domain"/>
    <property type="match status" value="1"/>
</dbReference>
<dbReference type="SMART" id="SM00278">
    <property type="entry name" value="HhH1"/>
    <property type="match status" value="2"/>
</dbReference>
<dbReference type="InterPro" id="IPR010994">
    <property type="entry name" value="RuvA_2-like"/>
</dbReference>
<dbReference type="InterPro" id="IPR003583">
    <property type="entry name" value="Hlx-hairpin-Hlx_DNA-bd_motif"/>
</dbReference>
<dbReference type="AlphaFoldDB" id="A0A0H3AA83"/>
<dbReference type="PROSITE" id="PS50151">
    <property type="entry name" value="UVR"/>
    <property type="match status" value="1"/>
</dbReference>
<dbReference type="Proteomes" id="UP000009173">
    <property type="component" value="Chromosome"/>
</dbReference>
<dbReference type="InterPro" id="IPR035901">
    <property type="entry name" value="GIY-YIG_endonuc_sf"/>
</dbReference>
<dbReference type="Gene3D" id="3.40.1440.10">
    <property type="entry name" value="GIY-YIG endonuclease"/>
    <property type="match status" value="1"/>
</dbReference>
<keyword evidence="5 7" id="KW-0234">DNA repair</keyword>
<dbReference type="Gene3D" id="4.10.860.10">
    <property type="entry name" value="UVR domain"/>
    <property type="match status" value="1"/>
</dbReference>
<comment type="subcellular location">
    <subcellularLocation>
        <location evidence="7">Cytoplasm</location>
    </subcellularLocation>
</comment>
<dbReference type="GO" id="GO:0009381">
    <property type="term" value="F:excinuclease ABC activity"/>
    <property type="evidence" value="ECO:0007669"/>
    <property type="project" value="UniProtKB-UniRule"/>
</dbReference>
<dbReference type="Pfam" id="PF08459">
    <property type="entry name" value="UvrC_RNaseH_dom"/>
    <property type="match status" value="1"/>
</dbReference>
<keyword evidence="6 7" id="KW-0742">SOS response</keyword>
<dbReference type="GO" id="GO:0003677">
    <property type="term" value="F:DNA binding"/>
    <property type="evidence" value="ECO:0007669"/>
    <property type="project" value="UniProtKB-UniRule"/>
</dbReference>
<dbReference type="InterPro" id="IPR038476">
    <property type="entry name" value="UvrC_RNase_H_dom_sf"/>
</dbReference>
<name>A0A0H3AA83_NITV4</name>
<dbReference type="Pfam" id="PF22920">
    <property type="entry name" value="UvrC_RNaseH"/>
    <property type="match status" value="1"/>
</dbReference>
<dbReference type="NCBIfam" id="NF011260">
    <property type="entry name" value="PRK14666.1"/>
    <property type="match status" value="1"/>
</dbReference>
<protein>
    <recommendedName>
        <fullName evidence="7">UvrABC system protein C</fullName>
        <shortName evidence="7">Protein UvrC</shortName>
    </recommendedName>
    <alternativeName>
        <fullName evidence="7">Excinuclease ABC subunit C</fullName>
    </alternativeName>
</protein>
<dbReference type="KEGG" id="dvl:Dvul_2175"/>
<evidence type="ECO:0000256" key="6">
    <source>
        <dbReference type="ARBA" id="ARBA00023236"/>
    </source>
</evidence>
<evidence type="ECO:0000313" key="11">
    <source>
        <dbReference type="EMBL" id="ABM29191.1"/>
    </source>
</evidence>
<dbReference type="NCBIfam" id="TIGR00194">
    <property type="entry name" value="uvrC"/>
    <property type="match status" value="1"/>
</dbReference>
<gene>
    <name evidence="7" type="primary">uvrC</name>
    <name evidence="11" type="ordered locus">Dvul_2175</name>
</gene>
<dbReference type="SUPFAM" id="SSF47781">
    <property type="entry name" value="RuvA domain 2-like"/>
    <property type="match status" value="1"/>
</dbReference>
<accession>A0A0H3AA83</accession>
<dbReference type="SUPFAM" id="SSF82771">
    <property type="entry name" value="GIY-YIG endonuclease"/>
    <property type="match status" value="1"/>
</dbReference>
<feature type="domain" description="GIY-YIG" evidence="9">
    <location>
        <begin position="11"/>
        <end position="90"/>
    </location>
</feature>
<dbReference type="InterPro" id="IPR050066">
    <property type="entry name" value="UvrABC_protein_C"/>
</dbReference>
<dbReference type="PROSITE" id="PS50165">
    <property type="entry name" value="UVRC"/>
    <property type="match status" value="1"/>
</dbReference>
<evidence type="ECO:0000256" key="1">
    <source>
        <dbReference type="ARBA" id="ARBA00022490"/>
    </source>
</evidence>
<feature type="domain" description="UVR" evidence="8">
    <location>
        <begin position="200"/>
        <end position="235"/>
    </location>
</feature>
<dbReference type="InterPro" id="IPR001162">
    <property type="entry name" value="UvrC_RNase_H_dom"/>
</dbReference>
<dbReference type="HOGENOM" id="CLU_014841_3_2_7"/>